<comment type="caution">
    <text evidence="2">The sequence shown here is derived from an EMBL/GenBank/DDBJ whole genome shotgun (WGS) entry which is preliminary data.</text>
</comment>
<sequence length="2565" mass="263582">MRKTFTIRFLVLFFFTTVALSAEAVTLYTYTNGGSTGQWNVAATWTTDPSGVTLTGSAVPGNNDVVHILNGFTVTLAANVTTTGLTINIHNGGTLNLSTFTMSTISTLTGSGTLRIKAGYFPTITTNSFLSNYASGATVEFYDFSGTLPVSVNYPNLTFTNSTASNYTIAFSNASAYSFTIYGNLVTRTTGTGNLSVLLGTQITNIINLTVNGNVTIGANTTLGVGAFNAIHTVTLNSNMTNNGTVDFSNSAQYTASTNGAATITFTGATDNILACNGVTDFYTLTVNKGLSSTNILSVTSTNTANLNLYSSGQLIMISNGTLKLGSNINIPRVYGSGTSNYDIGSSTQSPMLWIDGATVNTNGAALVVYGKIRISAGSFTSVGGQGTVIREEGQYIIEGGTFTTEKFRPSTTATTHRGSFTMTGGIFNASGTTASDSRYARFSLPFPEQVFIMSGGTINVSNPEASTSSGDAVYGGIHIGCNTSNYNVTGGTVNAILSGSASFFNIATVAPFWDFNITRTGGTPTTVRLAGIGSVGGTVTTAQPLVVLNDFTINGTNTPVFNANGLNVTIGGDFAINSGGTYTPNANTTTFNGSADQIFSNDGTITSGLYNLTVDKAAGTLTLSGSATTYTVTQMLTLLGGILNDGGKTLQVTGNIYNEASHTGTGNITLAGSTTQTVSGDGTGIFGNLILNNASVPGVTATSDLAVSGILTLAGTSNSLFDIAHYRLSLTSTSATALTTTGNGFSSTKMIRTSGYQSDRGVQKTYGNLSAFTFAFGVGSNYTPATIQLTTAPSVYGTITARPVNSRHQFIVAANTNNLTWYWKVVSSGFTGIGATGVSHNYQYVESSVSPANDDANYVPARYNPTNWTVLNNTSFVNEGTNIISFSNVSYIDGDFTAGIPASFGTVKIFYSKRSGNWDDAGAGTTPWSNVSHTGPDATTIPGDGDQVFIGDGVTYNHTITITSNNRSSGGLEINSGSTLDLGIYTGHNFGRLENVPISGSGLLRISSATATAEFPAGDFGNFIRANGGTVEYYTTGTQDFTIPTGSSVPTSLPLISYKNLVLKPASGQYIAMPNQDERIYGNITVQGASSTGVARLNAAASRTLTVNGNVVVTSGNLQFMNGTAQTLEVDGNVTISAGAIVNLASNGSAAVNILTIEGNLVNNGTLDLSNTASYVCNAIFTGTANTSITGTGSVTDFNILTVSKGTSQTPVLDVNASAFTLSGATLPLVLNYGTFRLSSAQTVTIATSADFSIPSTARLSANGGTLQTTGGDGHDLLLAGTLEILSGTVNIGTTANDNAIEYAATGQPTIAASGGTLNVKAQIRRSFASSQGALIYNQSGASIVSVGRDNATVTTRGVFEILNTGSSFTMSGGTLQIVRTSGSTSIADLYLQPASYSVTGGTVEIGTGATSQTVDINSIIPVYNVTVTGTTNAARLEYNPLTLYGSLTINSGNIFNANTLNVSIAGNFVNANATSTTGTTVGGFQAGSVSQTTTLNGSSSNQTITGTSGNLTNFGNLVINNTFPGGSVALQANTNLQVNGILMLSSGILAGGANTITAISTVSNSSTHTSTSGGSITLAGTSAQTITGNGSGKFGDVILNNTAGAAFGANQEITGTLTFTNGALTIGTYGLVLSNTSLTSIVNATTTKYIITSGRLSDGGITKAFSGSLASAGFIFPIGVSGKYTQADYTISTGTAGGTITIKPVNSKHPSATGSGTSYINYYWSVSHTIANLTALTHKYTYVAADQSGAPGNYRDARFSGGAWTIGVTAGNPNTTTRVITFTNITDLTGDYTAGQATAFVNPTTYTSIASGNWESDAAVWDIDPPGTNIGPPAGSFVIISEGHTVTVTSNAKRMATLEVRGRLHLGTTTGHDYGTVTTSGAGARTIQIQSSTFPTGNFTSFTAANGGTVEYDGAVTLPTQSTYNNIAFTSAGTKTLSNVDLTINGNLTVDAGTVTNAVSNRDITLASTTGDFTNRGTFVTGAGTIIIGRNFTNTGASASFTAGSGTGGLRIAGNFTNSTNATFTASTDSIGVRGSLTNSATFTASSGAIRVTGNLNNTGGTFTAGSGTVTISGSLINNAVYAAGSGATTVRGSYTNSGIGAVHQANANALTINGSFTNTLSAIFNAGSGSVAVAGNWNNSGTFSPATSSVTFTGASSQTLTGNTTFNNLTRSNGGSLTVNNDIVVAGSLTLTSGNVATGSNMVRVTNTATQSVSGSASSFIDGILAISYPNTAGASRIFPIGKGSIYRPVTIQQTAASTAPVVSVEMVNSPPSGSYPSSIEGLSPARYYAITQVSGTMNSPTVELSFNTNSPTDEPIAVPGNARVVRATASSGPWTDEGGAGVYSPASPSGYATSGVTSFASPTYFALGFKNQVLPITLKSFDAKLKGDVVLLNWVTYTEINNAYFTIERSADGIHYDSIGFEEGAGYSAAVLSYQQTDYRPLYGVSYYRLKQTDFDGRYSHSNVVRIENTNSKGSSMVVYPNPSQLSGKLMVRVNADQVTGIYMVITHVSGRTIFSDYVTLNEDLEIDLYNLDSGYALERGVYFVSITSGGLKETQKLIIH</sequence>
<dbReference type="NCBIfam" id="TIGR04183">
    <property type="entry name" value="Por_Secre_tail"/>
    <property type="match status" value="1"/>
</dbReference>
<dbReference type="RefSeq" id="WP_377586434.1">
    <property type="nucleotide sequence ID" value="NZ_JBHTKA010000016.1"/>
</dbReference>
<keyword evidence="3" id="KW-1185">Reference proteome</keyword>
<feature type="signal peptide" evidence="1">
    <location>
        <begin position="1"/>
        <end position="24"/>
    </location>
</feature>
<keyword evidence="1" id="KW-0732">Signal</keyword>
<gene>
    <name evidence="2" type="ORF">ACFQ21_29935</name>
</gene>
<dbReference type="Proteomes" id="UP001597112">
    <property type="component" value="Unassembled WGS sequence"/>
</dbReference>
<accession>A0ABW3KBJ2</accession>
<reference evidence="3" key="1">
    <citation type="journal article" date="2019" name="Int. J. Syst. Evol. Microbiol.">
        <title>The Global Catalogue of Microorganisms (GCM) 10K type strain sequencing project: providing services to taxonomists for standard genome sequencing and annotation.</title>
        <authorList>
            <consortium name="The Broad Institute Genomics Platform"/>
            <consortium name="The Broad Institute Genome Sequencing Center for Infectious Disease"/>
            <person name="Wu L."/>
            <person name="Ma J."/>
        </authorList>
    </citation>
    <scope>NUCLEOTIDE SEQUENCE [LARGE SCALE GENOMIC DNA]</scope>
    <source>
        <strain evidence="3">CCUG 58938</strain>
    </source>
</reference>
<proteinExistence type="predicted"/>
<evidence type="ECO:0000256" key="1">
    <source>
        <dbReference type="SAM" id="SignalP"/>
    </source>
</evidence>
<dbReference type="EMBL" id="JBHTKA010000016">
    <property type="protein sequence ID" value="MFD1003583.1"/>
    <property type="molecule type" value="Genomic_DNA"/>
</dbReference>
<dbReference type="InterPro" id="IPR026444">
    <property type="entry name" value="Secre_tail"/>
</dbReference>
<evidence type="ECO:0000313" key="3">
    <source>
        <dbReference type="Proteomes" id="UP001597112"/>
    </source>
</evidence>
<evidence type="ECO:0000313" key="2">
    <source>
        <dbReference type="EMBL" id="MFD1003583.1"/>
    </source>
</evidence>
<feature type="chain" id="PRO_5046990746" evidence="1">
    <location>
        <begin position="25"/>
        <end position="2565"/>
    </location>
</feature>
<protein>
    <submittedName>
        <fullName evidence="2">T9SS type A sorting domain-containing protein</fullName>
    </submittedName>
</protein>
<name>A0ABW3KBJ2_9BACT</name>
<organism evidence="2 3">
    <name type="scientific">Ohtaekwangia kribbensis</name>
    <dbReference type="NCBI Taxonomy" id="688913"/>
    <lineage>
        <taxon>Bacteria</taxon>
        <taxon>Pseudomonadati</taxon>
        <taxon>Bacteroidota</taxon>
        <taxon>Cytophagia</taxon>
        <taxon>Cytophagales</taxon>
        <taxon>Fulvivirgaceae</taxon>
        <taxon>Ohtaekwangia</taxon>
    </lineage>
</organism>